<feature type="domain" description="HTH lysR-type" evidence="5">
    <location>
        <begin position="3"/>
        <end position="60"/>
    </location>
</feature>
<evidence type="ECO:0000256" key="3">
    <source>
        <dbReference type="ARBA" id="ARBA00023125"/>
    </source>
</evidence>
<dbReference type="AlphaFoldDB" id="A0A1H7Y270"/>
<dbReference type="Pfam" id="PF03466">
    <property type="entry name" value="LysR_substrate"/>
    <property type="match status" value="1"/>
</dbReference>
<dbReference type="GO" id="GO:0005829">
    <property type="term" value="C:cytosol"/>
    <property type="evidence" value="ECO:0007669"/>
    <property type="project" value="TreeGrafter"/>
</dbReference>
<dbReference type="Proteomes" id="UP000198677">
    <property type="component" value="Unassembled WGS sequence"/>
</dbReference>
<evidence type="ECO:0000256" key="4">
    <source>
        <dbReference type="ARBA" id="ARBA00023163"/>
    </source>
</evidence>
<dbReference type="InterPro" id="IPR005119">
    <property type="entry name" value="LysR_subst-bd"/>
</dbReference>
<proteinExistence type="inferred from homology"/>
<evidence type="ECO:0000256" key="2">
    <source>
        <dbReference type="ARBA" id="ARBA00023015"/>
    </source>
</evidence>
<dbReference type="EMBL" id="FOAW01000036">
    <property type="protein sequence ID" value="SEM39954.1"/>
    <property type="molecule type" value="Genomic_DNA"/>
</dbReference>
<name>A0A1H7Y270_9NOCA</name>
<sequence>MDMTLTQLACFLAVARTGHFTKAAREVHLAQPSLSRQILALEKSLGASLFHRARGNIALTAAGEVLLPLATRMLADEELAYREIAELTGLRRGRVRLGAPPSLCVSLVADLLERYLAAYPGIALNVNESGSRALVDALTGGLVDMALIVSNEDRGEDALEVTPLLREDLVVVSSAAVDPLTVRGALTLDELARSPLVMFHRGYDLRAATDAAFRQAGLTPRVAVEGAEMEGVLRFVERGLGVAVVPSLVAAHRPGLRPVRLKAPELSRTISLARRADVQPTHAARAMQDMLTVVVDDMVAGGAHGLTRL</sequence>
<dbReference type="InterPro" id="IPR036390">
    <property type="entry name" value="WH_DNA-bd_sf"/>
</dbReference>
<dbReference type="InterPro" id="IPR050950">
    <property type="entry name" value="HTH-type_LysR_regulators"/>
</dbReference>
<reference evidence="7" key="1">
    <citation type="submission" date="2016-10" db="EMBL/GenBank/DDBJ databases">
        <authorList>
            <person name="Varghese N."/>
            <person name="Submissions S."/>
        </authorList>
    </citation>
    <scope>NUCLEOTIDE SEQUENCE [LARGE SCALE GENOMIC DNA]</scope>
    <source>
        <strain evidence="7">DSM 44675</strain>
    </source>
</reference>
<evidence type="ECO:0000259" key="5">
    <source>
        <dbReference type="PROSITE" id="PS50931"/>
    </source>
</evidence>
<keyword evidence="4" id="KW-0804">Transcription</keyword>
<evidence type="ECO:0000256" key="1">
    <source>
        <dbReference type="ARBA" id="ARBA00009437"/>
    </source>
</evidence>
<dbReference type="GO" id="GO:0003677">
    <property type="term" value="F:DNA binding"/>
    <property type="evidence" value="ECO:0007669"/>
    <property type="project" value="UniProtKB-KW"/>
</dbReference>
<dbReference type="SUPFAM" id="SSF53850">
    <property type="entry name" value="Periplasmic binding protein-like II"/>
    <property type="match status" value="1"/>
</dbReference>
<evidence type="ECO:0000313" key="7">
    <source>
        <dbReference type="Proteomes" id="UP000198677"/>
    </source>
</evidence>
<dbReference type="RefSeq" id="WP_072754217.1">
    <property type="nucleotide sequence ID" value="NZ_FOAW01000036.1"/>
</dbReference>
<keyword evidence="7" id="KW-1185">Reference proteome</keyword>
<dbReference type="SUPFAM" id="SSF46785">
    <property type="entry name" value="Winged helix' DNA-binding domain"/>
    <property type="match status" value="1"/>
</dbReference>
<dbReference type="CDD" id="cd05466">
    <property type="entry name" value="PBP2_LTTR_substrate"/>
    <property type="match status" value="1"/>
</dbReference>
<dbReference type="InterPro" id="IPR036388">
    <property type="entry name" value="WH-like_DNA-bd_sf"/>
</dbReference>
<protein>
    <submittedName>
        <fullName evidence="6">DNA-binding transcriptional regulator, LysR family</fullName>
    </submittedName>
</protein>
<organism evidence="6 7">
    <name type="scientific">Rhodococcus maanshanensis</name>
    <dbReference type="NCBI Taxonomy" id="183556"/>
    <lineage>
        <taxon>Bacteria</taxon>
        <taxon>Bacillati</taxon>
        <taxon>Actinomycetota</taxon>
        <taxon>Actinomycetes</taxon>
        <taxon>Mycobacteriales</taxon>
        <taxon>Nocardiaceae</taxon>
        <taxon>Rhodococcus</taxon>
    </lineage>
</organism>
<dbReference type="InterPro" id="IPR000847">
    <property type="entry name" value="LysR_HTH_N"/>
</dbReference>
<keyword evidence="3 6" id="KW-0238">DNA-binding</keyword>
<dbReference type="PANTHER" id="PTHR30419">
    <property type="entry name" value="HTH-TYPE TRANSCRIPTIONAL REGULATOR YBHD"/>
    <property type="match status" value="1"/>
</dbReference>
<dbReference type="PROSITE" id="PS50931">
    <property type="entry name" value="HTH_LYSR"/>
    <property type="match status" value="1"/>
</dbReference>
<dbReference type="Gene3D" id="3.40.190.290">
    <property type="match status" value="1"/>
</dbReference>
<accession>A0A1H7Y270</accession>
<evidence type="ECO:0000313" key="6">
    <source>
        <dbReference type="EMBL" id="SEM39954.1"/>
    </source>
</evidence>
<gene>
    <name evidence="6" type="ORF">SAMN05444583_1363</name>
</gene>
<dbReference type="Gene3D" id="1.10.10.10">
    <property type="entry name" value="Winged helix-like DNA-binding domain superfamily/Winged helix DNA-binding domain"/>
    <property type="match status" value="1"/>
</dbReference>
<keyword evidence="2" id="KW-0805">Transcription regulation</keyword>
<comment type="similarity">
    <text evidence="1">Belongs to the LysR transcriptional regulatory family.</text>
</comment>
<dbReference type="PRINTS" id="PR00039">
    <property type="entry name" value="HTHLYSR"/>
</dbReference>
<dbReference type="GO" id="GO:0003700">
    <property type="term" value="F:DNA-binding transcription factor activity"/>
    <property type="evidence" value="ECO:0007669"/>
    <property type="project" value="InterPro"/>
</dbReference>
<dbReference type="Pfam" id="PF00126">
    <property type="entry name" value="HTH_1"/>
    <property type="match status" value="1"/>
</dbReference>
<dbReference type="FunFam" id="1.10.10.10:FF:000001">
    <property type="entry name" value="LysR family transcriptional regulator"/>
    <property type="match status" value="1"/>
</dbReference>